<gene>
    <name evidence="4" type="ORF">AKJ57_05105</name>
</gene>
<dbReference type="PANTHER" id="PTHR43080:SF2">
    <property type="entry name" value="CBS DOMAIN-CONTAINING PROTEIN"/>
    <property type="match status" value="1"/>
</dbReference>
<comment type="caution">
    <text evidence="4">The sequence shown here is derived from an EMBL/GenBank/DDBJ whole genome shotgun (WGS) entry which is preliminary data.</text>
</comment>
<dbReference type="InterPro" id="IPR002708">
    <property type="entry name" value="HcyBio"/>
</dbReference>
<keyword evidence="1 2" id="KW-0129">CBS domain</keyword>
<dbReference type="Gene3D" id="3.10.580.10">
    <property type="entry name" value="CBS-domain"/>
    <property type="match status" value="1"/>
</dbReference>
<dbReference type="AlphaFoldDB" id="A0A133U5Z5"/>
<evidence type="ECO:0000256" key="2">
    <source>
        <dbReference type="PROSITE-ProRule" id="PRU00703"/>
    </source>
</evidence>
<dbReference type="PATRIC" id="fig|1698259.3.peg.1439"/>
<dbReference type="PIRSF" id="PIRSF004698">
    <property type="entry name" value="UCP004698_CBS_MJ0100"/>
    <property type="match status" value="1"/>
</dbReference>
<name>A0A133U5Z5_9EURY</name>
<dbReference type="InterPro" id="IPR051257">
    <property type="entry name" value="Diverse_CBS-Domain"/>
</dbReference>
<dbReference type="Pfam" id="PF00571">
    <property type="entry name" value="CBS"/>
    <property type="match status" value="2"/>
</dbReference>
<keyword evidence="5" id="KW-1185">Reference proteome</keyword>
<dbReference type="SMART" id="SM00116">
    <property type="entry name" value="CBS"/>
    <property type="match status" value="2"/>
</dbReference>
<dbReference type="InterPro" id="IPR000644">
    <property type="entry name" value="CBS_dom"/>
</dbReference>
<dbReference type="Pfam" id="PF01837">
    <property type="entry name" value="HcyBio"/>
    <property type="match status" value="1"/>
</dbReference>
<dbReference type="InterPro" id="IPR046342">
    <property type="entry name" value="CBS_dom_sf"/>
</dbReference>
<feature type="domain" description="CBS" evidence="3">
    <location>
        <begin position="388"/>
        <end position="445"/>
    </location>
</feature>
<evidence type="ECO:0000313" key="4">
    <source>
        <dbReference type="EMBL" id="KXA89607.1"/>
    </source>
</evidence>
<evidence type="ECO:0000259" key="3">
    <source>
        <dbReference type="PROSITE" id="PS51371"/>
    </source>
</evidence>
<proteinExistence type="predicted"/>
<evidence type="ECO:0000313" key="5">
    <source>
        <dbReference type="Proteomes" id="UP000070163"/>
    </source>
</evidence>
<organism evidence="4 5">
    <name type="scientific">candidate division MSBL1 archaeon SCGC-AAA259A05</name>
    <dbReference type="NCBI Taxonomy" id="1698259"/>
    <lineage>
        <taxon>Archaea</taxon>
        <taxon>Methanobacteriati</taxon>
        <taxon>Methanobacteriota</taxon>
        <taxon>candidate division MSBL1</taxon>
    </lineage>
</organism>
<evidence type="ECO:0000256" key="1">
    <source>
        <dbReference type="ARBA" id="ARBA00023122"/>
    </source>
</evidence>
<sequence>MAKNEVEKSIPEINERIKEGEAVVVTAEEMVDIVEEEGEVGAAEEVDVVTTGTFGAMCSSGAWLNFGHADPPIKLDRAWLNDVEAYAGGAAVDAYVGATSRSEREGLEYGGGHVIEDLIRGEEIELRGTGYGTDCYPRRNVETSVSLEDLNQAVLCNPRNAYQKYNAASNSRGVVIHTYMGTLLPEFGNVTFSGSGTLSPLNNDPRYETIGPGTRIFLGGAQGYVFWEGTQHSPKEGMGTIMTVGDLKEMSPEYVRGVTIEDYGTSLYTGIGIPIPVLNEQVAGRAGVPDEEISTKILDYGTPRRERPVLRKATYAELKSGEVELEGEERPVSPLSGLKKAREISETLKDWIEGGNFLLSAPGEKLSRYREFRPMRLPAEAPLAGEMMTAEVVTAGPEDSIETAAKIFAEEGFDHLPVVDRDDRLVGIVTSWDVAVALGKGKEKLSDILTSDVITAREDEPVDSVARKLQKNRISGVPVLNSEEQLKGMLTSEDLSELIGRGSG</sequence>
<dbReference type="Proteomes" id="UP000070163">
    <property type="component" value="Unassembled WGS sequence"/>
</dbReference>
<dbReference type="SUPFAM" id="SSF54631">
    <property type="entry name" value="CBS-domain pair"/>
    <property type="match status" value="1"/>
</dbReference>
<dbReference type="InterPro" id="IPR016426">
    <property type="entry name" value="MA1821-like"/>
</dbReference>
<protein>
    <recommendedName>
        <fullName evidence="3">CBS domain-containing protein</fullName>
    </recommendedName>
</protein>
<dbReference type="PROSITE" id="PS51371">
    <property type="entry name" value="CBS"/>
    <property type="match status" value="2"/>
</dbReference>
<dbReference type="PANTHER" id="PTHR43080">
    <property type="entry name" value="CBS DOMAIN-CONTAINING PROTEIN CBSX3, MITOCHONDRIAL"/>
    <property type="match status" value="1"/>
</dbReference>
<dbReference type="EMBL" id="LHXJ01000071">
    <property type="protein sequence ID" value="KXA89607.1"/>
    <property type="molecule type" value="Genomic_DNA"/>
</dbReference>
<accession>A0A133U5Z5</accession>
<reference evidence="4 5" key="1">
    <citation type="journal article" date="2016" name="Sci. Rep.">
        <title>Metabolic traits of an uncultured archaeal lineage -MSBL1- from brine pools of the Red Sea.</title>
        <authorList>
            <person name="Mwirichia R."/>
            <person name="Alam I."/>
            <person name="Rashid M."/>
            <person name="Vinu M."/>
            <person name="Ba-Alawi W."/>
            <person name="Anthony Kamau A."/>
            <person name="Kamanda Ngugi D."/>
            <person name="Goker M."/>
            <person name="Klenk H.P."/>
            <person name="Bajic V."/>
            <person name="Stingl U."/>
        </authorList>
    </citation>
    <scope>NUCLEOTIDE SEQUENCE [LARGE SCALE GENOMIC DNA]</scope>
    <source>
        <strain evidence="4">SCGC-AAA259A05</strain>
    </source>
</reference>
<feature type="domain" description="CBS" evidence="3">
    <location>
        <begin position="449"/>
        <end position="504"/>
    </location>
</feature>